<dbReference type="InterPro" id="IPR036291">
    <property type="entry name" value="NAD(P)-bd_dom_sf"/>
</dbReference>
<proteinExistence type="predicted"/>
<name>A0ABR2Y342_9PEZI</name>
<dbReference type="PANTHER" id="PTHR44154">
    <property type="entry name" value="QUINONE OXIDOREDUCTASE"/>
    <property type="match status" value="1"/>
</dbReference>
<dbReference type="Gene3D" id="3.90.180.10">
    <property type="entry name" value="Medium-chain alcohol dehydrogenases, catalytic domain"/>
    <property type="match status" value="1"/>
</dbReference>
<sequence>MVHHVAKVTRGQRVLIHGISGSVGYATMKLCQLQGADVHGTASERNHQAIEDQGGGANAAFNSIGVEGFDESYDILSDTGIVVVFGAYNQSIADEAPTSAVCCLDFGQILGQGKASF</sequence>
<accession>A0ABR2Y342</accession>
<protein>
    <submittedName>
        <fullName evidence="2">Zinc-binding dehydrogenase</fullName>
    </submittedName>
</protein>
<gene>
    <name evidence="2" type="ORF">SCAR479_02591</name>
</gene>
<dbReference type="EMBL" id="JARVKM010000006">
    <property type="protein sequence ID" value="KAK9780476.1"/>
    <property type="molecule type" value="Genomic_DNA"/>
</dbReference>
<keyword evidence="1" id="KW-0521">NADP</keyword>
<reference evidence="2 3" key="1">
    <citation type="submission" date="2024-02" db="EMBL/GenBank/DDBJ databases">
        <title>First draft genome assembly of two strains of Seiridium cardinale.</title>
        <authorList>
            <person name="Emiliani G."/>
            <person name="Scali E."/>
        </authorList>
    </citation>
    <scope>NUCLEOTIDE SEQUENCE [LARGE SCALE GENOMIC DNA]</scope>
    <source>
        <strain evidence="2 3">BM-138-000479</strain>
    </source>
</reference>
<organism evidence="2 3">
    <name type="scientific">Seiridium cardinale</name>
    <dbReference type="NCBI Taxonomy" id="138064"/>
    <lineage>
        <taxon>Eukaryota</taxon>
        <taxon>Fungi</taxon>
        <taxon>Dikarya</taxon>
        <taxon>Ascomycota</taxon>
        <taxon>Pezizomycotina</taxon>
        <taxon>Sordariomycetes</taxon>
        <taxon>Xylariomycetidae</taxon>
        <taxon>Amphisphaeriales</taxon>
        <taxon>Sporocadaceae</taxon>
        <taxon>Seiridium</taxon>
    </lineage>
</organism>
<evidence type="ECO:0000313" key="3">
    <source>
        <dbReference type="Proteomes" id="UP001465668"/>
    </source>
</evidence>
<comment type="caution">
    <text evidence="2">The sequence shown here is derived from an EMBL/GenBank/DDBJ whole genome shotgun (WGS) entry which is preliminary data.</text>
</comment>
<dbReference type="Proteomes" id="UP001465668">
    <property type="component" value="Unassembled WGS sequence"/>
</dbReference>
<dbReference type="InterPro" id="IPR051603">
    <property type="entry name" value="Zinc-ADH_QOR/CCCR"/>
</dbReference>
<evidence type="ECO:0000313" key="2">
    <source>
        <dbReference type="EMBL" id="KAK9780476.1"/>
    </source>
</evidence>
<evidence type="ECO:0000256" key="1">
    <source>
        <dbReference type="ARBA" id="ARBA00022857"/>
    </source>
</evidence>
<keyword evidence="3" id="KW-1185">Reference proteome</keyword>
<dbReference type="PANTHER" id="PTHR44154:SF1">
    <property type="entry name" value="QUINONE OXIDOREDUCTASE"/>
    <property type="match status" value="1"/>
</dbReference>
<dbReference type="SUPFAM" id="SSF51735">
    <property type="entry name" value="NAD(P)-binding Rossmann-fold domains"/>
    <property type="match status" value="1"/>
</dbReference>